<dbReference type="OrthoDB" id="549243at2759"/>
<dbReference type="SUPFAM" id="SSF81383">
    <property type="entry name" value="F-box domain"/>
    <property type="match status" value="1"/>
</dbReference>
<proteinExistence type="predicted"/>
<dbReference type="AlphaFoldDB" id="A0A4U8V9Z8"/>
<dbReference type="SUPFAM" id="SSF52047">
    <property type="entry name" value="RNI-like"/>
    <property type="match status" value="1"/>
</dbReference>
<evidence type="ECO:0000313" key="4">
    <source>
        <dbReference type="EMBL" id="TMS40207.1"/>
    </source>
</evidence>
<dbReference type="GO" id="GO:0031146">
    <property type="term" value="P:SCF-dependent proteasomal ubiquitin-dependent protein catabolic process"/>
    <property type="evidence" value="ECO:0007669"/>
    <property type="project" value="TreeGrafter"/>
</dbReference>
<dbReference type="Gene3D" id="3.80.10.10">
    <property type="entry name" value="Ribonuclease Inhibitor"/>
    <property type="match status" value="2"/>
</dbReference>
<evidence type="ECO:0000259" key="3">
    <source>
        <dbReference type="Pfam" id="PF00646"/>
    </source>
</evidence>
<organism evidence="4 5">
    <name type="scientific">Steinernema carpocapsae</name>
    <name type="common">Entomopathogenic nematode</name>
    <dbReference type="NCBI Taxonomy" id="34508"/>
    <lineage>
        <taxon>Eukaryota</taxon>
        <taxon>Metazoa</taxon>
        <taxon>Ecdysozoa</taxon>
        <taxon>Nematoda</taxon>
        <taxon>Chromadorea</taxon>
        <taxon>Rhabditida</taxon>
        <taxon>Tylenchina</taxon>
        <taxon>Panagrolaimomorpha</taxon>
        <taxon>Strongyloidoidea</taxon>
        <taxon>Steinernematidae</taxon>
        <taxon>Steinernema</taxon>
    </lineage>
</organism>
<dbReference type="SMART" id="SM00367">
    <property type="entry name" value="LRR_CC"/>
    <property type="match status" value="7"/>
</dbReference>
<dbReference type="InterPro" id="IPR006553">
    <property type="entry name" value="Leu-rich_rpt_Cys-con_subtyp"/>
</dbReference>
<dbReference type="Proteomes" id="UP000298663">
    <property type="component" value="Chromosome X"/>
</dbReference>
<dbReference type="InterPro" id="IPR001810">
    <property type="entry name" value="F-box_dom"/>
</dbReference>
<reference evidence="4 5" key="2">
    <citation type="journal article" date="2019" name="G3 (Bethesda)">
        <title>Hybrid Assembly of the Genome of the Entomopathogenic Nematode Steinernema carpocapsae Identifies the X-Chromosome.</title>
        <authorList>
            <person name="Serra L."/>
            <person name="Macchietto M."/>
            <person name="Macias-Munoz A."/>
            <person name="McGill C.J."/>
            <person name="Rodriguez I.M."/>
            <person name="Rodriguez B."/>
            <person name="Murad R."/>
            <person name="Mortazavi A."/>
        </authorList>
    </citation>
    <scope>NUCLEOTIDE SEQUENCE [LARGE SCALE GENOMIC DNA]</scope>
    <source>
        <strain evidence="4 5">ALL</strain>
    </source>
</reference>
<dbReference type="InterPro" id="IPR036047">
    <property type="entry name" value="F-box-like_dom_sf"/>
</dbReference>
<accession>A0A4U8V9Z8</accession>
<reference evidence="4 5" key="1">
    <citation type="journal article" date="2015" name="Genome Biol.">
        <title>Comparative genomics of Steinernema reveals deeply conserved gene regulatory networks.</title>
        <authorList>
            <person name="Dillman A.R."/>
            <person name="Macchietto M."/>
            <person name="Porter C.F."/>
            <person name="Rogers A."/>
            <person name="Williams B."/>
            <person name="Antoshechkin I."/>
            <person name="Lee M.M."/>
            <person name="Goodwin Z."/>
            <person name="Lu X."/>
            <person name="Lewis E.E."/>
            <person name="Goodrich-Blair H."/>
            <person name="Stock S.P."/>
            <person name="Adams B.J."/>
            <person name="Sternberg P.W."/>
            <person name="Mortazavi A."/>
        </authorList>
    </citation>
    <scope>NUCLEOTIDE SEQUENCE [LARGE SCALE GENOMIC DNA]</scope>
    <source>
        <strain evidence="4 5">ALL</strain>
    </source>
</reference>
<dbReference type="PANTHER" id="PTHR13318:SF50">
    <property type="entry name" value="F-BOX_LRR-REPEAT PROTEIN 7"/>
    <property type="match status" value="1"/>
</dbReference>
<dbReference type="GO" id="GO:0019005">
    <property type="term" value="C:SCF ubiquitin ligase complex"/>
    <property type="evidence" value="ECO:0007669"/>
    <property type="project" value="TreeGrafter"/>
</dbReference>
<evidence type="ECO:0000313" key="5">
    <source>
        <dbReference type="Proteomes" id="UP000298663"/>
    </source>
</evidence>
<keyword evidence="1" id="KW-0833">Ubl conjugation pathway</keyword>
<dbReference type="STRING" id="34508.A0A4U8V9Z8"/>
<name>A0A4U8V9Z8_STECR</name>
<protein>
    <recommendedName>
        <fullName evidence="3">F-box domain-containing protein</fullName>
    </recommendedName>
</protein>
<gene>
    <name evidence="4" type="ORF">L596_006614</name>
</gene>
<dbReference type="EMBL" id="CM016762">
    <property type="protein sequence ID" value="TMS40207.1"/>
    <property type="molecule type" value="Genomic_DNA"/>
</dbReference>
<evidence type="ECO:0000256" key="2">
    <source>
        <dbReference type="SAM" id="MobiDB-lite"/>
    </source>
</evidence>
<feature type="compositionally biased region" description="Low complexity" evidence="2">
    <location>
        <begin position="64"/>
        <end position="78"/>
    </location>
</feature>
<sequence>MPTDDRRQSMYATLPKNPRCQGTVYVTYKKDDAVERALNAPKEELKFYDQYMIVNLHVSKSRKGGSSSRTTSQSGSDSLGISFAIPAGPPGREGTISRGSSNLSLSSSTATLSIHDSPSGFCFDDMPPRVLQRVLSFTSPIDRICLERVNKAWLEAAVKSWSQCPRLSFRDDRHLLHVFNKQNPLRTAQLKLVLDRCGVHLKELDLSKVTHLLDDRAFDIIGASCPNLEKLNITGLTGSLNALRCLGETLPKLKEIIYRDMHTLGEKSFWYLFRSCGCSVKMVDLSGCRRLLGRCFKLFDRNLESVKLDGCVRIDDETIEDICLRSSNMRELRLSWCLRITDESISLITRNLMDLEVLSLCGDQFKGLTAAALSNLGRLNRLTHLYFDHNSVIDDSVITSLSAHIPKLQCLSLANSGSDTHITSKGLLSIASLTELEELDLSSLAGATNDVLQTIAKSCPNLYVIRLRSCIYLGNEGVEALAALPRLQHIDLSGCILVSSTAIQRIISSFPLTEKKTIIITLVIGGTVCEINQVRLRNSRVVIDEGDYSGSSLESARTFINTMQKDVNDDYSDDELSDGEFDSLNAQRSFIVGALNGEDDSPLDSDKAMLEWAHREAVNLGLIPNEGTSRENGTDV</sequence>
<feature type="region of interest" description="Disordered" evidence="2">
    <location>
        <begin position="61"/>
        <end position="84"/>
    </location>
</feature>
<dbReference type="CDD" id="cd09917">
    <property type="entry name" value="F-box_SF"/>
    <property type="match status" value="1"/>
</dbReference>
<dbReference type="PANTHER" id="PTHR13318">
    <property type="entry name" value="PARTNER OF PAIRED, ISOFORM B-RELATED"/>
    <property type="match status" value="1"/>
</dbReference>
<keyword evidence="5" id="KW-1185">Reference proteome</keyword>
<dbReference type="InterPro" id="IPR032675">
    <property type="entry name" value="LRR_dom_sf"/>
</dbReference>
<evidence type="ECO:0000256" key="1">
    <source>
        <dbReference type="ARBA" id="ARBA00022786"/>
    </source>
</evidence>
<dbReference type="Pfam" id="PF00646">
    <property type="entry name" value="F-box"/>
    <property type="match status" value="1"/>
</dbReference>
<feature type="domain" description="F-box" evidence="3">
    <location>
        <begin position="123"/>
        <end position="156"/>
    </location>
</feature>